<dbReference type="EMBL" id="JAFEKC020000011">
    <property type="protein sequence ID" value="KAK0512315.1"/>
    <property type="molecule type" value="Genomic_DNA"/>
</dbReference>
<feature type="compositionally biased region" description="Low complexity" evidence="6">
    <location>
        <begin position="435"/>
        <end position="445"/>
    </location>
</feature>
<reference evidence="9" key="1">
    <citation type="submission" date="2023-03" db="EMBL/GenBank/DDBJ databases">
        <title>Complete genome of Cladonia borealis.</title>
        <authorList>
            <person name="Park H."/>
        </authorList>
    </citation>
    <scope>NUCLEOTIDE SEQUENCE</scope>
    <source>
        <strain evidence="9">ANT050790</strain>
    </source>
</reference>
<name>A0AA39R209_9LECA</name>
<sequence length="460" mass="52230">MHHDTKGIVYISLEWIFILVQILVITLRVYSRTFLTRSVGSDDFSIVIASALNLVAIVSDLKAFLNGWAQHESDLTPGEYAAEEKWEYIGYIQVYISYFFIRASVMLFVLRLLPIYKKWQQRVVYLAFLMNFLVTAYTCIAFGVSCIPFNANWDTVANSKCFSKDVLVITNQVNAALACVCDIAVALIPQFLLWGVQMRAKTKRQLSFLFGLGLITAVLSIARAATITKKTLTEDTTWNMVPAYYFTMFECNLGIIFACGPAIRQYWAYRSRTHTSLPTKQRQYPNEDFEKMRYRINFRDLVWYRKAQMVGNKVYDATPIFRSKSPPPDASNGQPQSSSQVSNSVLDGWEKRVKRVFSTSRHHKGTRDPSPETAMGTPSELSEKQEPREASRPVDSSSKKPHSSRRWGLFSPKSKTSSGSSDGTNFLLSASGPGTTTTMTTLEETFWPVPESERRIEPMR</sequence>
<feature type="transmembrane region" description="Helical" evidence="7">
    <location>
        <begin position="173"/>
        <end position="194"/>
    </location>
</feature>
<protein>
    <recommendedName>
        <fullName evidence="8">Rhodopsin domain-containing protein</fullName>
    </recommendedName>
</protein>
<evidence type="ECO:0000256" key="7">
    <source>
        <dbReference type="SAM" id="Phobius"/>
    </source>
</evidence>
<dbReference type="InterPro" id="IPR049326">
    <property type="entry name" value="Rhodopsin_dom_fungi"/>
</dbReference>
<gene>
    <name evidence="9" type="ORF">JMJ35_005443</name>
</gene>
<dbReference type="GO" id="GO:0016020">
    <property type="term" value="C:membrane"/>
    <property type="evidence" value="ECO:0007669"/>
    <property type="project" value="UniProtKB-SubCell"/>
</dbReference>
<feature type="compositionally biased region" description="Low complexity" evidence="6">
    <location>
        <begin position="411"/>
        <end position="424"/>
    </location>
</feature>
<evidence type="ECO:0000256" key="3">
    <source>
        <dbReference type="ARBA" id="ARBA00022989"/>
    </source>
</evidence>
<feature type="compositionally biased region" description="Low complexity" evidence="6">
    <location>
        <begin position="331"/>
        <end position="345"/>
    </location>
</feature>
<evidence type="ECO:0000256" key="5">
    <source>
        <dbReference type="ARBA" id="ARBA00038359"/>
    </source>
</evidence>
<evidence type="ECO:0000259" key="8">
    <source>
        <dbReference type="Pfam" id="PF20684"/>
    </source>
</evidence>
<accession>A0AA39R209</accession>
<keyword evidence="2 7" id="KW-0812">Transmembrane</keyword>
<keyword evidence="4 7" id="KW-0472">Membrane</keyword>
<keyword evidence="3 7" id="KW-1133">Transmembrane helix</keyword>
<evidence type="ECO:0000313" key="10">
    <source>
        <dbReference type="Proteomes" id="UP001166286"/>
    </source>
</evidence>
<dbReference type="Pfam" id="PF20684">
    <property type="entry name" value="Fung_rhodopsin"/>
    <property type="match status" value="1"/>
</dbReference>
<evidence type="ECO:0000256" key="1">
    <source>
        <dbReference type="ARBA" id="ARBA00004141"/>
    </source>
</evidence>
<feature type="transmembrane region" description="Helical" evidence="7">
    <location>
        <begin position="88"/>
        <end position="113"/>
    </location>
</feature>
<dbReference type="AlphaFoldDB" id="A0AA39R209"/>
<dbReference type="InterPro" id="IPR052337">
    <property type="entry name" value="SAT4-like"/>
</dbReference>
<evidence type="ECO:0000256" key="6">
    <source>
        <dbReference type="SAM" id="MobiDB-lite"/>
    </source>
</evidence>
<feature type="transmembrane region" description="Helical" evidence="7">
    <location>
        <begin position="125"/>
        <end position="153"/>
    </location>
</feature>
<organism evidence="9 10">
    <name type="scientific">Cladonia borealis</name>
    <dbReference type="NCBI Taxonomy" id="184061"/>
    <lineage>
        <taxon>Eukaryota</taxon>
        <taxon>Fungi</taxon>
        <taxon>Dikarya</taxon>
        <taxon>Ascomycota</taxon>
        <taxon>Pezizomycotina</taxon>
        <taxon>Lecanoromycetes</taxon>
        <taxon>OSLEUM clade</taxon>
        <taxon>Lecanoromycetidae</taxon>
        <taxon>Lecanorales</taxon>
        <taxon>Lecanorineae</taxon>
        <taxon>Cladoniaceae</taxon>
        <taxon>Cladonia</taxon>
    </lineage>
</organism>
<comment type="caution">
    <text evidence="9">The sequence shown here is derived from an EMBL/GenBank/DDBJ whole genome shotgun (WGS) entry which is preliminary data.</text>
</comment>
<feature type="transmembrane region" description="Helical" evidence="7">
    <location>
        <begin position="12"/>
        <end position="31"/>
    </location>
</feature>
<dbReference type="Proteomes" id="UP001166286">
    <property type="component" value="Unassembled WGS sequence"/>
</dbReference>
<comment type="subcellular location">
    <subcellularLocation>
        <location evidence="1">Membrane</location>
        <topology evidence="1">Multi-pass membrane protein</topology>
    </subcellularLocation>
</comment>
<dbReference type="PANTHER" id="PTHR33048">
    <property type="entry name" value="PTH11-LIKE INTEGRAL MEMBRANE PROTEIN (AFU_ORTHOLOGUE AFUA_5G11245)"/>
    <property type="match status" value="1"/>
</dbReference>
<feature type="transmembrane region" description="Helical" evidence="7">
    <location>
        <begin position="206"/>
        <end position="224"/>
    </location>
</feature>
<feature type="compositionally biased region" description="Basic and acidic residues" evidence="6">
    <location>
        <begin position="381"/>
        <end position="392"/>
    </location>
</feature>
<evidence type="ECO:0000256" key="4">
    <source>
        <dbReference type="ARBA" id="ARBA00023136"/>
    </source>
</evidence>
<feature type="compositionally biased region" description="Basic and acidic residues" evidence="6">
    <location>
        <begin position="451"/>
        <end position="460"/>
    </location>
</feature>
<comment type="similarity">
    <text evidence="5">Belongs to the SAT4 family.</text>
</comment>
<feature type="transmembrane region" description="Helical" evidence="7">
    <location>
        <begin position="244"/>
        <end position="263"/>
    </location>
</feature>
<dbReference type="PANTHER" id="PTHR33048:SF123">
    <property type="entry name" value="INTEGRAL MEMBRANE PROTEIN"/>
    <property type="match status" value="1"/>
</dbReference>
<keyword evidence="10" id="KW-1185">Reference proteome</keyword>
<evidence type="ECO:0000313" key="9">
    <source>
        <dbReference type="EMBL" id="KAK0512315.1"/>
    </source>
</evidence>
<proteinExistence type="inferred from homology"/>
<feature type="domain" description="Rhodopsin" evidence="8">
    <location>
        <begin position="27"/>
        <end position="267"/>
    </location>
</feature>
<feature type="region of interest" description="Disordered" evidence="6">
    <location>
        <begin position="320"/>
        <end position="345"/>
    </location>
</feature>
<feature type="region of interest" description="Disordered" evidence="6">
    <location>
        <begin position="357"/>
        <end position="460"/>
    </location>
</feature>
<evidence type="ECO:0000256" key="2">
    <source>
        <dbReference type="ARBA" id="ARBA00022692"/>
    </source>
</evidence>